<comment type="subcellular location">
    <subcellularLocation>
        <location evidence="1">Membrane</location>
        <topology evidence="1">Multi-pass membrane protein</topology>
    </subcellularLocation>
</comment>
<dbReference type="Proteomes" id="UP000244893">
    <property type="component" value="Unassembled WGS sequence"/>
</dbReference>
<accession>A0A2V1HRD0</accession>
<dbReference type="AlphaFoldDB" id="A0A2V1HRD0"/>
<evidence type="ECO:0000256" key="3">
    <source>
        <dbReference type="ARBA" id="ARBA00022989"/>
    </source>
</evidence>
<evidence type="ECO:0000313" key="6">
    <source>
        <dbReference type="EMBL" id="PVZ94212.1"/>
    </source>
</evidence>
<keyword evidence="2 5" id="KW-0812">Transmembrane</keyword>
<evidence type="ECO:0008006" key="8">
    <source>
        <dbReference type="Google" id="ProtNLM"/>
    </source>
</evidence>
<reference evidence="6 7" key="1">
    <citation type="submission" date="2018-05" db="EMBL/GenBank/DDBJ databases">
        <title>Amnibacterium sp. M8JJ-5, whole genome shotgun sequence.</title>
        <authorList>
            <person name="Tuo L."/>
        </authorList>
    </citation>
    <scope>NUCLEOTIDE SEQUENCE [LARGE SCALE GENOMIC DNA]</scope>
    <source>
        <strain evidence="6 7">M8JJ-5</strain>
    </source>
</reference>
<dbReference type="OrthoDB" id="3747410at2"/>
<gene>
    <name evidence="6" type="ORF">DDQ50_10740</name>
</gene>
<dbReference type="RefSeq" id="WP_116756725.1">
    <property type="nucleotide sequence ID" value="NZ_JBHUEX010000001.1"/>
</dbReference>
<evidence type="ECO:0000256" key="1">
    <source>
        <dbReference type="ARBA" id="ARBA00004141"/>
    </source>
</evidence>
<evidence type="ECO:0000256" key="2">
    <source>
        <dbReference type="ARBA" id="ARBA00022692"/>
    </source>
</evidence>
<keyword evidence="4 5" id="KW-0472">Membrane</keyword>
<feature type="transmembrane region" description="Helical" evidence="5">
    <location>
        <begin position="44"/>
        <end position="66"/>
    </location>
</feature>
<name>A0A2V1HRD0_9MICO</name>
<organism evidence="6 7">
    <name type="scientific">Amnibacterium flavum</name>
    <dbReference type="NCBI Taxonomy" id="2173173"/>
    <lineage>
        <taxon>Bacteria</taxon>
        <taxon>Bacillati</taxon>
        <taxon>Actinomycetota</taxon>
        <taxon>Actinomycetes</taxon>
        <taxon>Micrococcales</taxon>
        <taxon>Microbacteriaceae</taxon>
        <taxon>Amnibacterium</taxon>
    </lineage>
</organism>
<sequence length="167" mass="17262">MTTPNTSDAELYGTASADGEPTPGYRPAYAAPAANGTVAWAMGFLAYIPIPFLGSIVTGIVMALVGRAQRGKGEVARLNGRNAANWGLTYLLLTVLLPGVAFLTLALSTGPDGTVPGDSPAGIVAATSILIWAFPLQILHLVLVIVGTVKSAKGTVFRTRFALPLLK</sequence>
<protein>
    <recommendedName>
        <fullName evidence="8">DUF4870 domain-containing protein</fullName>
    </recommendedName>
</protein>
<dbReference type="EMBL" id="QEOP01000002">
    <property type="protein sequence ID" value="PVZ94212.1"/>
    <property type="molecule type" value="Genomic_DNA"/>
</dbReference>
<dbReference type="InterPro" id="IPR019109">
    <property type="entry name" value="MamF_MmsF"/>
</dbReference>
<comment type="caution">
    <text evidence="6">The sequence shown here is derived from an EMBL/GenBank/DDBJ whole genome shotgun (WGS) entry which is preliminary data.</text>
</comment>
<feature type="transmembrane region" description="Helical" evidence="5">
    <location>
        <begin position="87"/>
        <end position="109"/>
    </location>
</feature>
<dbReference type="Pfam" id="PF09685">
    <property type="entry name" value="MamF_MmsF"/>
    <property type="match status" value="1"/>
</dbReference>
<keyword evidence="3 5" id="KW-1133">Transmembrane helix</keyword>
<evidence type="ECO:0000313" key="7">
    <source>
        <dbReference type="Proteomes" id="UP000244893"/>
    </source>
</evidence>
<evidence type="ECO:0000256" key="5">
    <source>
        <dbReference type="SAM" id="Phobius"/>
    </source>
</evidence>
<keyword evidence="7" id="KW-1185">Reference proteome</keyword>
<evidence type="ECO:0000256" key="4">
    <source>
        <dbReference type="ARBA" id="ARBA00023136"/>
    </source>
</evidence>
<feature type="transmembrane region" description="Helical" evidence="5">
    <location>
        <begin position="129"/>
        <end position="149"/>
    </location>
</feature>
<proteinExistence type="predicted"/>